<sequence length="162" mass="17692">MAAVENGDVKVGIGVFVFRDGRFLMARRQGAHGAGTWSVPGGHLEFGESFEDTAVREVAEETGVQITNVRFGAVTNDIFADEDRHYVTVWMLSDHVSGEPAILEPDKCASLGWYDFDALPEPLFLPWRQLVRSPLFDPIRKSAGFPAVPPGGADEAQECPMA</sequence>
<evidence type="ECO:0000256" key="1">
    <source>
        <dbReference type="ARBA" id="ARBA00005582"/>
    </source>
</evidence>
<evidence type="ECO:0000259" key="4">
    <source>
        <dbReference type="PROSITE" id="PS51462"/>
    </source>
</evidence>
<evidence type="ECO:0000256" key="2">
    <source>
        <dbReference type="ARBA" id="ARBA00022801"/>
    </source>
</evidence>
<dbReference type="PANTHER" id="PTHR16099:SF5">
    <property type="entry name" value="NUCLEOTIDE TRIPHOSPHATE DIPHOSPHATASE NUDT15"/>
    <property type="match status" value="1"/>
</dbReference>
<accession>A0A919PQU1</accession>
<name>A0A919PQU1_9ACTN</name>
<dbReference type="PROSITE" id="PS00893">
    <property type="entry name" value="NUDIX_BOX"/>
    <property type="match status" value="1"/>
</dbReference>
<keyword evidence="2 3" id="KW-0378">Hydrolase</keyword>
<comment type="caution">
    <text evidence="5">The sequence shown here is derived from an EMBL/GenBank/DDBJ whole genome shotgun (WGS) entry which is preliminary data.</text>
</comment>
<dbReference type="FunFam" id="3.90.79.10:FF:000060">
    <property type="entry name" value="Nudix hydrolase 1"/>
    <property type="match status" value="1"/>
</dbReference>
<dbReference type="GO" id="GO:0016787">
    <property type="term" value="F:hydrolase activity"/>
    <property type="evidence" value="ECO:0007669"/>
    <property type="project" value="UniProtKB-KW"/>
</dbReference>
<dbReference type="PANTHER" id="PTHR16099">
    <property type="entry name" value="8-OXO-DGTP DIPHOSPHATES NUDT15"/>
    <property type="match status" value="1"/>
</dbReference>
<dbReference type="Gene3D" id="3.90.79.10">
    <property type="entry name" value="Nucleoside Triphosphate Pyrophosphohydrolase"/>
    <property type="match status" value="1"/>
</dbReference>
<proteinExistence type="inferred from homology"/>
<evidence type="ECO:0000256" key="3">
    <source>
        <dbReference type="RuleBase" id="RU003476"/>
    </source>
</evidence>
<dbReference type="InterPro" id="IPR015797">
    <property type="entry name" value="NUDIX_hydrolase-like_dom_sf"/>
</dbReference>
<reference evidence="5" key="1">
    <citation type="submission" date="2021-01" db="EMBL/GenBank/DDBJ databases">
        <title>Whole genome shotgun sequence of Dactylosporangium siamense NBRC 106093.</title>
        <authorList>
            <person name="Komaki H."/>
            <person name="Tamura T."/>
        </authorList>
    </citation>
    <scope>NUCLEOTIDE SEQUENCE</scope>
    <source>
        <strain evidence="5">NBRC 106093</strain>
    </source>
</reference>
<dbReference type="Pfam" id="PF00293">
    <property type="entry name" value="NUDIX"/>
    <property type="match status" value="1"/>
</dbReference>
<gene>
    <name evidence="5" type="ORF">Dsi01nite_072260</name>
</gene>
<dbReference type="InterPro" id="IPR020476">
    <property type="entry name" value="Nudix_hydrolase"/>
</dbReference>
<dbReference type="SUPFAM" id="SSF55811">
    <property type="entry name" value="Nudix"/>
    <property type="match status" value="1"/>
</dbReference>
<dbReference type="Proteomes" id="UP000660611">
    <property type="component" value="Unassembled WGS sequence"/>
</dbReference>
<keyword evidence="6" id="KW-1185">Reference proteome</keyword>
<comment type="similarity">
    <text evidence="1 3">Belongs to the Nudix hydrolase family.</text>
</comment>
<dbReference type="EMBL" id="BONQ01000112">
    <property type="protein sequence ID" value="GIG49185.1"/>
    <property type="molecule type" value="Genomic_DNA"/>
</dbReference>
<dbReference type="AlphaFoldDB" id="A0A919PQU1"/>
<dbReference type="PRINTS" id="PR00502">
    <property type="entry name" value="NUDIXFAMILY"/>
</dbReference>
<organism evidence="5 6">
    <name type="scientific">Dactylosporangium siamense</name>
    <dbReference type="NCBI Taxonomy" id="685454"/>
    <lineage>
        <taxon>Bacteria</taxon>
        <taxon>Bacillati</taxon>
        <taxon>Actinomycetota</taxon>
        <taxon>Actinomycetes</taxon>
        <taxon>Micromonosporales</taxon>
        <taxon>Micromonosporaceae</taxon>
        <taxon>Dactylosporangium</taxon>
    </lineage>
</organism>
<evidence type="ECO:0000313" key="5">
    <source>
        <dbReference type="EMBL" id="GIG49185.1"/>
    </source>
</evidence>
<protein>
    <submittedName>
        <fullName evidence="5">NUDIX domain-containing protein</fullName>
    </submittedName>
</protein>
<dbReference type="InterPro" id="IPR000086">
    <property type="entry name" value="NUDIX_hydrolase_dom"/>
</dbReference>
<dbReference type="CDD" id="cd04678">
    <property type="entry name" value="NUDIX_MTH2_Nudt15"/>
    <property type="match status" value="1"/>
</dbReference>
<dbReference type="InterPro" id="IPR020084">
    <property type="entry name" value="NUDIX_hydrolase_CS"/>
</dbReference>
<dbReference type="PROSITE" id="PS51462">
    <property type="entry name" value="NUDIX"/>
    <property type="match status" value="1"/>
</dbReference>
<evidence type="ECO:0000313" key="6">
    <source>
        <dbReference type="Proteomes" id="UP000660611"/>
    </source>
</evidence>
<feature type="domain" description="Nudix hydrolase" evidence="4">
    <location>
        <begin position="8"/>
        <end position="137"/>
    </location>
</feature>